<feature type="non-terminal residue" evidence="1">
    <location>
        <position position="1"/>
    </location>
</feature>
<comment type="caution">
    <text evidence="1">The sequence shown here is derived from an EMBL/GenBank/DDBJ whole genome shotgun (WGS) entry which is preliminary data.</text>
</comment>
<dbReference type="EMBL" id="JXTB01000228">
    <property type="protein sequence ID" value="PON51797.1"/>
    <property type="molecule type" value="Genomic_DNA"/>
</dbReference>
<accession>A0A2P5BSL2</accession>
<dbReference type="Proteomes" id="UP000237105">
    <property type="component" value="Unassembled WGS sequence"/>
</dbReference>
<dbReference type="OrthoDB" id="10370157at2759"/>
<reference evidence="2" key="1">
    <citation type="submission" date="2016-06" db="EMBL/GenBank/DDBJ databases">
        <title>Parallel loss of symbiosis genes in relatives of nitrogen-fixing non-legume Parasponia.</title>
        <authorList>
            <person name="Van Velzen R."/>
            <person name="Holmer R."/>
            <person name="Bu F."/>
            <person name="Rutten L."/>
            <person name="Van Zeijl A."/>
            <person name="Liu W."/>
            <person name="Santuari L."/>
            <person name="Cao Q."/>
            <person name="Sharma T."/>
            <person name="Shen D."/>
            <person name="Roswanjaya Y."/>
            <person name="Wardhani T."/>
            <person name="Kalhor M.S."/>
            <person name="Jansen J."/>
            <person name="Van den Hoogen J."/>
            <person name="Gungor B."/>
            <person name="Hartog M."/>
            <person name="Hontelez J."/>
            <person name="Verver J."/>
            <person name="Yang W.-C."/>
            <person name="Schijlen E."/>
            <person name="Repin R."/>
            <person name="Schilthuizen M."/>
            <person name="Schranz E."/>
            <person name="Heidstra R."/>
            <person name="Miyata K."/>
            <person name="Fedorova E."/>
            <person name="Kohlen W."/>
            <person name="Bisseling T."/>
            <person name="Smit S."/>
            <person name="Geurts R."/>
        </authorList>
    </citation>
    <scope>NUCLEOTIDE SEQUENCE [LARGE SCALE GENOMIC DNA]</scope>
    <source>
        <strain evidence="2">cv. WU1-14</strain>
    </source>
</reference>
<name>A0A2P5BSL2_PARAD</name>
<gene>
    <name evidence="1" type="ORF">PanWU01x14_213670</name>
</gene>
<keyword evidence="2" id="KW-1185">Reference proteome</keyword>
<protein>
    <submittedName>
        <fullName evidence="1">Uncharacterized protein</fullName>
    </submittedName>
</protein>
<evidence type="ECO:0000313" key="2">
    <source>
        <dbReference type="Proteomes" id="UP000237105"/>
    </source>
</evidence>
<sequence length="81" mass="9200">PDEQGDGLKAIFIVKRGWQKFTDRPGPPVVPVVQQCYANAKIDYENLKVLVRIRQSHFLPKLSVITTAFQISKKMTKTISD</sequence>
<proteinExistence type="predicted"/>
<evidence type="ECO:0000313" key="1">
    <source>
        <dbReference type="EMBL" id="PON51797.1"/>
    </source>
</evidence>
<organism evidence="1 2">
    <name type="scientific">Parasponia andersonii</name>
    <name type="common">Sponia andersonii</name>
    <dbReference type="NCBI Taxonomy" id="3476"/>
    <lineage>
        <taxon>Eukaryota</taxon>
        <taxon>Viridiplantae</taxon>
        <taxon>Streptophyta</taxon>
        <taxon>Embryophyta</taxon>
        <taxon>Tracheophyta</taxon>
        <taxon>Spermatophyta</taxon>
        <taxon>Magnoliopsida</taxon>
        <taxon>eudicotyledons</taxon>
        <taxon>Gunneridae</taxon>
        <taxon>Pentapetalae</taxon>
        <taxon>rosids</taxon>
        <taxon>fabids</taxon>
        <taxon>Rosales</taxon>
        <taxon>Cannabaceae</taxon>
        <taxon>Parasponia</taxon>
    </lineage>
</organism>
<dbReference type="AlphaFoldDB" id="A0A2P5BSL2"/>